<dbReference type="AlphaFoldDB" id="A0AA39W5V5"/>
<accession>A0AA39W5V5</accession>
<gene>
    <name evidence="2" type="ORF">LWI29_032448</name>
</gene>
<keyword evidence="1" id="KW-0732">Signal</keyword>
<feature type="chain" id="PRO_5041271849" evidence="1">
    <location>
        <begin position="23"/>
        <end position="185"/>
    </location>
</feature>
<comment type="caution">
    <text evidence="2">The sequence shown here is derived from an EMBL/GenBank/DDBJ whole genome shotgun (WGS) entry which is preliminary data.</text>
</comment>
<protein>
    <submittedName>
        <fullName evidence="2">Uncharacterized protein</fullName>
    </submittedName>
</protein>
<evidence type="ECO:0000256" key="1">
    <source>
        <dbReference type="SAM" id="SignalP"/>
    </source>
</evidence>
<evidence type="ECO:0000313" key="2">
    <source>
        <dbReference type="EMBL" id="KAK0602336.1"/>
    </source>
</evidence>
<name>A0AA39W5V5_ACESA</name>
<sequence length="185" mass="19813">MKAAGIGRLRLVVLSTAVGSNAEGGEDCNRVEFAAGDDPIFSGELQGRHEIGKQAPRQVGLVSEVVNESGKSTMAEPRRLDKEGSGMLHDVSVTQVSGPIYFGLRDQGVLRKVGDGSLVLEANSAKHGLKKGKSDHRPIVIDIADRRIVSAGGRRFHYESAWADRDDFRSIVESSWGSLGDGDSL</sequence>
<dbReference type="EMBL" id="JAUESC010000003">
    <property type="protein sequence ID" value="KAK0602336.1"/>
    <property type="molecule type" value="Genomic_DNA"/>
</dbReference>
<reference evidence="2" key="1">
    <citation type="journal article" date="2022" name="Plant J.">
        <title>Strategies of tolerance reflected in two North American maple genomes.</title>
        <authorList>
            <person name="McEvoy S.L."/>
            <person name="Sezen U.U."/>
            <person name="Trouern-Trend A."/>
            <person name="McMahon S.M."/>
            <person name="Schaberg P.G."/>
            <person name="Yang J."/>
            <person name="Wegrzyn J.L."/>
            <person name="Swenson N.G."/>
        </authorList>
    </citation>
    <scope>NUCLEOTIDE SEQUENCE</scope>
    <source>
        <strain evidence="2">NS2018</strain>
    </source>
</reference>
<keyword evidence="3" id="KW-1185">Reference proteome</keyword>
<feature type="signal peptide" evidence="1">
    <location>
        <begin position="1"/>
        <end position="22"/>
    </location>
</feature>
<dbReference type="Proteomes" id="UP001168877">
    <property type="component" value="Unassembled WGS sequence"/>
</dbReference>
<evidence type="ECO:0000313" key="3">
    <source>
        <dbReference type="Proteomes" id="UP001168877"/>
    </source>
</evidence>
<proteinExistence type="predicted"/>
<organism evidence="2 3">
    <name type="scientific">Acer saccharum</name>
    <name type="common">Sugar maple</name>
    <dbReference type="NCBI Taxonomy" id="4024"/>
    <lineage>
        <taxon>Eukaryota</taxon>
        <taxon>Viridiplantae</taxon>
        <taxon>Streptophyta</taxon>
        <taxon>Embryophyta</taxon>
        <taxon>Tracheophyta</taxon>
        <taxon>Spermatophyta</taxon>
        <taxon>Magnoliopsida</taxon>
        <taxon>eudicotyledons</taxon>
        <taxon>Gunneridae</taxon>
        <taxon>Pentapetalae</taxon>
        <taxon>rosids</taxon>
        <taxon>malvids</taxon>
        <taxon>Sapindales</taxon>
        <taxon>Sapindaceae</taxon>
        <taxon>Hippocastanoideae</taxon>
        <taxon>Acereae</taxon>
        <taxon>Acer</taxon>
    </lineage>
</organism>
<reference evidence="2" key="2">
    <citation type="submission" date="2023-06" db="EMBL/GenBank/DDBJ databases">
        <authorList>
            <person name="Swenson N.G."/>
            <person name="Wegrzyn J.L."/>
            <person name="Mcevoy S.L."/>
        </authorList>
    </citation>
    <scope>NUCLEOTIDE SEQUENCE</scope>
    <source>
        <strain evidence="2">NS2018</strain>
        <tissue evidence="2">Leaf</tissue>
    </source>
</reference>